<dbReference type="InterPro" id="IPR029467">
    <property type="entry name" value="Cyt_c7-like"/>
</dbReference>
<dbReference type="AlphaFoldDB" id="B9LZI0"/>
<dbReference type="InterPro" id="IPR036280">
    <property type="entry name" value="Multihaem_cyt_sf"/>
</dbReference>
<dbReference type="Pfam" id="PF14522">
    <property type="entry name" value="Cytochrome_C7"/>
    <property type="match status" value="4"/>
</dbReference>
<evidence type="ECO:0000256" key="1">
    <source>
        <dbReference type="SAM" id="SignalP"/>
    </source>
</evidence>
<dbReference type="InterPro" id="IPR026352">
    <property type="entry name" value="Nanowire_3heme"/>
</dbReference>
<evidence type="ECO:0000259" key="2">
    <source>
        <dbReference type="Pfam" id="PF14522"/>
    </source>
</evidence>
<feature type="domain" description="Cytochrome c7-like" evidence="2">
    <location>
        <begin position="278"/>
        <end position="339"/>
    </location>
</feature>
<dbReference type="RefSeq" id="WP_012647462.1">
    <property type="nucleotide sequence ID" value="NC_011979.1"/>
</dbReference>
<gene>
    <name evidence="3" type="ordered locus">Geob_2379</name>
</gene>
<dbReference type="KEGG" id="geo:Geob_2379"/>
<dbReference type="SUPFAM" id="SSF48695">
    <property type="entry name" value="Multiheme cytochromes"/>
    <property type="match status" value="2"/>
</dbReference>
<name>B9LZI0_GEODF</name>
<feature type="domain" description="Cytochrome c7-like" evidence="2">
    <location>
        <begin position="200"/>
        <end position="261"/>
    </location>
</feature>
<reference evidence="3 4" key="1">
    <citation type="submission" date="2009-01" db="EMBL/GenBank/DDBJ databases">
        <title>Complete sequence of Geobacter sp. FRC-32.</title>
        <authorList>
            <consortium name="US DOE Joint Genome Institute"/>
            <person name="Lucas S."/>
            <person name="Copeland A."/>
            <person name="Lapidus A."/>
            <person name="Glavina del Rio T."/>
            <person name="Dalin E."/>
            <person name="Tice H."/>
            <person name="Bruce D."/>
            <person name="Goodwin L."/>
            <person name="Pitluck S."/>
            <person name="Saunders E."/>
            <person name="Brettin T."/>
            <person name="Detter J.C."/>
            <person name="Han C."/>
            <person name="Larimer F."/>
            <person name="Land M."/>
            <person name="Hauser L."/>
            <person name="Kyrpides N."/>
            <person name="Ovchinnikova G."/>
            <person name="Kostka J."/>
            <person name="Richardson P."/>
        </authorList>
    </citation>
    <scope>NUCLEOTIDE SEQUENCE [LARGE SCALE GENOMIC DNA]</scope>
    <source>
        <strain evidence="4">DSM 22248 / JCM 15807 / FRC-32</strain>
    </source>
</reference>
<proteinExistence type="predicted"/>
<dbReference type="PANTHER" id="PTHR39425:SF1">
    <property type="entry name" value="CYTOCHROME C7-LIKE DOMAIN-CONTAINING PROTEIN"/>
    <property type="match status" value="1"/>
</dbReference>
<dbReference type="Proteomes" id="UP000007721">
    <property type="component" value="Chromosome"/>
</dbReference>
<dbReference type="CDD" id="cd08168">
    <property type="entry name" value="Cytochrom_C3"/>
    <property type="match status" value="1"/>
</dbReference>
<dbReference type="NCBIfam" id="TIGR04257">
    <property type="entry name" value="nanowire_3heme"/>
    <property type="match status" value="4"/>
</dbReference>
<feature type="signal peptide" evidence="1">
    <location>
        <begin position="1"/>
        <end position="22"/>
    </location>
</feature>
<feature type="chain" id="PRO_5002886493" evidence="1">
    <location>
        <begin position="23"/>
        <end position="340"/>
    </location>
</feature>
<feature type="domain" description="Cytochrome c7-like" evidence="2">
    <location>
        <begin position="38"/>
        <end position="103"/>
    </location>
</feature>
<dbReference type="OrthoDB" id="5391425at2"/>
<sequence>MQLRLTLLAFLFLLATPLFSQAKETKDVQFKFDNADPVVFSHDIHLKQYNNNCRICHNAIFDLRKRRHFTMAEMEKTKSCGACHSGVKTFSVADEKSCDRCHKGKPRNITYKVKGATDAAFSHNSHLKSLGGKCKSCHNGKVITGKEGRVTMAQMEKGKTCGACHNGSKAFTVAGNCGNCHKGMTPKELTFKTKGISAASFSHKVHTGMFSCKDCHTKIFSYKAGAKHFTMEDMGKGKSCGACHNGKEAFSSSGDCDKCHKGFKPGNITFKTDSGDATFSHDFHLGMYKCIDCHTKVFPYKAGAKHATMGQMESGASCGACHNAKDAFSVAGDCEKCHKM</sequence>
<dbReference type="STRING" id="316067.Geob_2379"/>
<dbReference type="PANTHER" id="PTHR39425">
    <property type="entry name" value="LIPOPROTEIN CYTOCHROME C"/>
    <property type="match status" value="1"/>
</dbReference>
<evidence type="ECO:0000313" key="4">
    <source>
        <dbReference type="Proteomes" id="UP000007721"/>
    </source>
</evidence>
<evidence type="ECO:0000313" key="3">
    <source>
        <dbReference type="EMBL" id="ACM20733.1"/>
    </source>
</evidence>
<keyword evidence="1" id="KW-0732">Signal</keyword>
<dbReference type="HOGENOM" id="CLU_073018_0_0_7"/>
<dbReference type="eggNOG" id="COG3005">
    <property type="taxonomic scope" value="Bacteria"/>
</dbReference>
<dbReference type="Gene3D" id="3.90.10.10">
    <property type="entry name" value="Cytochrome C3"/>
    <property type="match status" value="4"/>
</dbReference>
<accession>B9LZI0</accession>
<keyword evidence="4" id="KW-1185">Reference proteome</keyword>
<protein>
    <submittedName>
        <fullName evidence="3">Cytochrome c, 12 heme-binding sites</fullName>
    </submittedName>
</protein>
<dbReference type="EMBL" id="CP001390">
    <property type="protein sequence ID" value="ACM20733.1"/>
    <property type="molecule type" value="Genomic_DNA"/>
</dbReference>
<feature type="domain" description="Cytochrome c7-like" evidence="2">
    <location>
        <begin position="120"/>
        <end position="182"/>
    </location>
</feature>
<organism evidence="3 4">
    <name type="scientific">Geotalea daltonii (strain DSM 22248 / JCM 15807 / FRC-32)</name>
    <name type="common">Geobacter daltonii</name>
    <dbReference type="NCBI Taxonomy" id="316067"/>
    <lineage>
        <taxon>Bacteria</taxon>
        <taxon>Pseudomonadati</taxon>
        <taxon>Thermodesulfobacteriota</taxon>
        <taxon>Desulfuromonadia</taxon>
        <taxon>Geobacterales</taxon>
        <taxon>Geobacteraceae</taxon>
        <taxon>Geotalea</taxon>
    </lineage>
</organism>